<dbReference type="InterPro" id="IPR018392">
    <property type="entry name" value="LysM"/>
</dbReference>
<name>A0A096P853_OSTTA</name>
<evidence type="ECO:0000256" key="1">
    <source>
        <dbReference type="SAM" id="MobiDB-lite"/>
    </source>
</evidence>
<feature type="compositionally biased region" description="Basic and acidic residues" evidence="1">
    <location>
        <begin position="281"/>
        <end position="295"/>
    </location>
</feature>
<dbReference type="KEGG" id="ota:OT_ostta13g02010"/>
<protein>
    <submittedName>
        <fullName evidence="3">Peptidoglycan-binding lysin domain</fullName>
    </submittedName>
</protein>
<dbReference type="RefSeq" id="XP_003082681.2">
    <property type="nucleotide sequence ID" value="XM_003082633.2"/>
</dbReference>
<sequence>MTRGSDDDDRRARDAGGTTTRETRETGETGETDRSSGVHAERLPTTRDPRTRSERGTRASTGDDVGGVKARSRKTRAGGGANANEGALGALGESGRAMLALGGNVYVRSVEDKLPSGVRAVVRGARCEMRAVADALFAAAWATTVLATRVASAGAERAGREGTKALSAGARASGNLAAATAVRVKALTSETAVKTKDFALEAMEKAKSFTAVAATKTKTLAEGGRTRVVDGLAGIKTFDASGVAVSAKEKTREALRGVDAARQKTAESVKTLIDVIPRRLQSTEKTSKQSDEKRTRVVSQPQASRAVSREATSSNHREAPERLFPKPSSSKRELPLAPKISVADRFNALVPKETTQKLKERMKGFEEGVGSWPVVEFMKPKVKELVQAVAERQRDVVAKLQISTEGGVETLNKARSGISSEMVQHVRGVKTHIEGGIDGLKVAVASGVTSARERILKLPKRRPKEQPKQVGGGTLPRRIIAGNESQERNNVLRKEIDAASHRVYGEEELLTKPVRVVVQPRDNLFDLASIAGISVMDLARYNSLKPDPHTRMLKLHPGQVLYVPSQSLLDRLPAIDVSREPQYELSILVTEAPKKLGVKKQKRLVHPSRHSRHRDREMDTKDKSSNAFLTVTGSMALVACAIALRGVRREMEDDEN</sequence>
<dbReference type="OrthoDB" id="502560at2759"/>
<dbReference type="GeneID" id="9837482"/>
<proteinExistence type="predicted"/>
<dbReference type="EMBL" id="CAID01000013">
    <property type="protein sequence ID" value="CEG00153.1"/>
    <property type="molecule type" value="Genomic_DNA"/>
</dbReference>
<feature type="domain" description="LysM" evidence="2">
    <location>
        <begin position="514"/>
        <end position="563"/>
    </location>
</feature>
<accession>A0A096P853</accession>
<dbReference type="AlphaFoldDB" id="A0A096P853"/>
<reference evidence="3 4" key="2">
    <citation type="journal article" date="2014" name="BMC Genomics">
        <title>An improved genome of the model marine alga Ostreococcus tauri unfolds by assessing Illumina de novo assemblies.</title>
        <authorList>
            <person name="Blanc-Mathieu R."/>
            <person name="Verhelst B."/>
            <person name="Derelle E."/>
            <person name="Rombauts S."/>
            <person name="Bouget F.Y."/>
            <person name="Carre I."/>
            <person name="Chateau A."/>
            <person name="Eyre-Walker A."/>
            <person name="Grimsley N."/>
            <person name="Moreau H."/>
            <person name="Piegu B."/>
            <person name="Rivals E."/>
            <person name="Schackwitz W."/>
            <person name="Van de Peer Y."/>
            <person name="Piganeau G."/>
        </authorList>
    </citation>
    <scope>NUCLEOTIDE SEQUENCE [LARGE SCALE GENOMIC DNA]</scope>
    <source>
        <strain evidence="4">OTTH 0595 / CCAP 157/2 / RCC745</strain>
    </source>
</reference>
<feature type="region of interest" description="Disordered" evidence="1">
    <location>
        <begin position="1"/>
        <end position="86"/>
    </location>
</feature>
<reference evidence="4" key="1">
    <citation type="journal article" date="2006" name="Proc. Natl. Acad. Sci. U.S.A.">
        <title>Genome analysis of the smallest free-living eukaryote Ostreococcus tauri unveils many unique features.</title>
        <authorList>
            <person name="Derelle E."/>
            <person name="Ferraz C."/>
            <person name="Rombauts S."/>
            <person name="Rouze P."/>
            <person name="Worden A.Z."/>
            <person name="Robbens S."/>
            <person name="Partensky F."/>
            <person name="Degroeve S."/>
            <person name="Echeynie S."/>
            <person name="Cooke R."/>
            <person name="Saeys Y."/>
            <person name="Wuyts J."/>
            <person name="Jabbari K."/>
            <person name="Bowler C."/>
            <person name="Panaud O."/>
            <person name="Piegu B."/>
            <person name="Ball S.G."/>
            <person name="Ral J.-P."/>
            <person name="Bouget F.-Y."/>
            <person name="Piganeau G."/>
            <person name="De Baets B."/>
            <person name="Picard A."/>
            <person name="Delseny M."/>
            <person name="Demaille J."/>
            <person name="Van de Peer Y."/>
            <person name="Moreau H."/>
        </authorList>
    </citation>
    <scope>NUCLEOTIDE SEQUENCE [LARGE SCALE GENOMIC DNA]</scope>
    <source>
        <strain evidence="4">OTTH 0595 / CCAP 157/2 / RCC745</strain>
    </source>
</reference>
<evidence type="ECO:0000313" key="3">
    <source>
        <dbReference type="EMBL" id="CEG00153.1"/>
    </source>
</evidence>
<dbReference type="SMART" id="SM00257">
    <property type="entry name" value="LysM"/>
    <property type="match status" value="1"/>
</dbReference>
<feature type="compositionally biased region" description="Basic and acidic residues" evidence="1">
    <location>
        <begin position="315"/>
        <end position="334"/>
    </location>
</feature>
<evidence type="ECO:0000313" key="4">
    <source>
        <dbReference type="Proteomes" id="UP000009170"/>
    </source>
</evidence>
<feature type="compositionally biased region" description="Polar residues" evidence="1">
    <location>
        <begin position="297"/>
        <end position="314"/>
    </location>
</feature>
<comment type="caution">
    <text evidence="3">The sequence shown here is derived from an EMBL/GenBank/DDBJ whole genome shotgun (WGS) entry which is preliminary data.</text>
</comment>
<dbReference type="PROSITE" id="PS51782">
    <property type="entry name" value="LYSM"/>
    <property type="match status" value="1"/>
</dbReference>
<dbReference type="InterPro" id="IPR036779">
    <property type="entry name" value="LysM_dom_sf"/>
</dbReference>
<feature type="region of interest" description="Disordered" evidence="1">
    <location>
        <begin position="603"/>
        <end position="622"/>
    </location>
</feature>
<gene>
    <name evidence="3" type="ORF">OT_ostta13g02010</name>
</gene>
<evidence type="ECO:0000259" key="2">
    <source>
        <dbReference type="PROSITE" id="PS51782"/>
    </source>
</evidence>
<feature type="compositionally biased region" description="Basic and acidic residues" evidence="1">
    <location>
        <begin position="21"/>
        <end position="57"/>
    </location>
</feature>
<organism evidence="3 4">
    <name type="scientific">Ostreococcus tauri</name>
    <name type="common">Marine green alga</name>
    <dbReference type="NCBI Taxonomy" id="70448"/>
    <lineage>
        <taxon>Eukaryota</taxon>
        <taxon>Viridiplantae</taxon>
        <taxon>Chlorophyta</taxon>
        <taxon>Mamiellophyceae</taxon>
        <taxon>Mamiellales</taxon>
        <taxon>Bathycoccaceae</taxon>
        <taxon>Ostreococcus</taxon>
    </lineage>
</organism>
<dbReference type="Gene3D" id="3.10.350.10">
    <property type="entry name" value="LysM domain"/>
    <property type="match status" value="1"/>
</dbReference>
<dbReference type="SUPFAM" id="SSF54106">
    <property type="entry name" value="LysM domain"/>
    <property type="match status" value="1"/>
</dbReference>
<dbReference type="Pfam" id="PF01476">
    <property type="entry name" value="LysM"/>
    <property type="match status" value="1"/>
</dbReference>
<keyword evidence="4" id="KW-1185">Reference proteome</keyword>
<feature type="compositionally biased region" description="Basic and acidic residues" evidence="1">
    <location>
        <begin position="1"/>
        <end position="14"/>
    </location>
</feature>
<feature type="compositionally biased region" description="Basic residues" evidence="1">
    <location>
        <begin position="603"/>
        <end position="613"/>
    </location>
</feature>
<feature type="region of interest" description="Disordered" evidence="1">
    <location>
        <begin position="280"/>
        <end position="334"/>
    </location>
</feature>
<dbReference type="InParanoid" id="A0A096P853"/>
<dbReference type="Proteomes" id="UP000009170">
    <property type="component" value="Unassembled WGS sequence"/>
</dbReference>